<comment type="caution">
    <text evidence="1">The sequence shown here is derived from an EMBL/GenBank/DDBJ whole genome shotgun (WGS) entry which is preliminary data.</text>
</comment>
<evidence type="ECO:0000313" key="1">
    <source>
        <dbReference type="EMBL" id="EOL46305.1"/>
    </source>
</evidence>
<dbReference type="EMBL" id="AJAT01000011">
    <property type="protein sequence ID" value="EOL46305.1"/>
    <property type="molecule type" value="Genomic_DNA"/>
</dbReference>
<dbReference type="AlphaFoldDB" id="R3WX02"/>
<gene>
    <name evidence="1" type="ORF">UC3_01111</name>
</gene>
<protein>
    <submittedName>
        <fullName evidence="1">Uncharacterized protein</fullName>
    </submittedName>
</protein>
<name>R3WX02_9ENTE</name>
<dbReference type="RefSeq" id="WP_010767782.1">
    <property type="nucleotide sequence ID" value="NZ_ASWE01000002.1"/>
</dbReference>
<sequence length="63" mass="7372">MGVAEGNERRFVTLPVEYWTYLEEKAKASKDNCRWYGGRHTVSEELKKMVKVDMDMKKAGFLN</sequence>
<reference evidence="1 2" key="1">
    <citation type="submission" date="2013-02" db="EMBL/GenBank/DDBJ databases">
        <title>The Genome Sequence of Enterococcus phoeniculicola BAA-412.</title>
        <authorList>
            <consortium name="The Broad Institute Genome Sequencing Platform"/>
            <consortium name="The Broad Institute Genome Sequencing Center for Infectious Disease"/>
            <person name="Earl A.M."/>
            <person name="Gilmore M.S."/>
            <person name="Lebreton F."/>
            <person name="Walker B."/>
            <person name="Young S.K."/>
            <person name="Zeng Q."/>
            <person name="Gargeya S."/>
            <person name="Fitzgerald M."/>
            <person name="Haas B."/>
            <person name="Abouelleil A."/>
            <person name="Alvarado L."/>
            <person name="Arachchi H.M."/>
            <person name="Berlin A.M."/>
            <person name="Chapman S.B."/>
            <person name="Dewar J."/>
            <person name="Goldberg J."/>
            <person name="Griggs A."/>
            <person name="Gujja S."/>
            <person name="Hansen M."/>
            <person name="Howarth C."/>
            <person name="Imamovic A."/>
            <person name="Larimer J."/>
            <person name="McCowan C."/>
            <person name="Murphy C."/>
            <person name="Neiman D."/>
            <person name="Pearson M."/>
            <person name="Priest M."/>
            <person name="Roberts A."/>
            <person name="Saif S."/>
            <person name="Shea T."/>
            <person name="Sisk P."/>
            <person name="Sykes S."/>
            <person name="Wortman J."/>
            <person name="Nusbaum C."/>
            <person name="Birren B."/>
        </authorList>
    </citation>
    <scope>NUCLEOTIDE SEQUENCE [LARGE SCALE GENOMIC DNA]</scope>
    <source>
        <strain evidence="1 2">ATCC BAA-412</strain>
    </source>
</reference>
<dbReference type="Proteomes" id="UP000013785">
    <property type="component" value="Unassembled WGS sequence"/>
</dbReference>
<evidence type="ECO:0000313" key="2">
    <source>
        <dbReference type="Proteomes" id="UP000013785"/>
    </source>
</evidence>
<dbReference type="HOGENOM" id="CLU_2878925_0_0_9"/>
<organism evidence="1 2">
    <name type="scientific">Enterococcus phoeniculicola ATCC BAA-412</name>
    <dbReference type="NCBI Taxonomy" id="1158610"/>
    <lineage>
        <taxon>Bacteria</taxon>
        <taxon>Bacillati</taxon>
        <taxon>Bacillota</taxon>
        <taxon>Bacilli</taxon>
        <taxon>Lactobacillales</taxon>
        <taxon>Enterococcaceae</taxon>
        <taxon>Enterococcus</taxon>
    </lineage>
</organism>
<dbReference type="PATRIC" id="fig|1158610.3.peg.1087"/>
<accession>R3WX02</accession>
<proteinExistence type="predicted"/>
<keyword evidence="2" id="KW-1185">Reference proteome</keyword>